<reference evidence="2 3" key="1">
    <citation type="submission" date="2024-10" db="EMBL/GenBank/DDBJ databases">
        <title>The Natural Products Discovery Center: Release of the First 8490 Sequenced Strains for Exploring Actinobacteria Biosynthetic Diversity.</title>
        <authorList>
            <person name="Kalkreuter E."/>
            <person name="Kautsar S.A."/>
            <person name="Yang D."/>
            <person name="Bader C.D."/>
            <person name="Teijaro C.N."/>
            <person name="Fluegel L."/>
            <person name="Davis C.M."/>
            <person name="Simpson J.R."/>
            <person name="Lauterbach L."/>
            <person name="Steele A.D."/>
            <person name="Gui C."/>
            <person name="Meng S."/>
            <person name="Li G."/>
            <person name="Viehrig K."/>
            <person name="Ye F."/>
            <person name="Su P."/>
            <person name="Kiefer A.F."/>
            <person name="Nichols A."/>
            <person name="Cepeda A.J."/>
            <person name="Yan W."/>
            <person name="Fan B."/>
            <person name="Jiang Y."/>
            <person name="Adhikari A."/>
            <person name="Zheng C.-J."/>
            <person name="Schuster L."/>
            <person name="Cowan T.M."/>
            <person name="Smanski M.J."/>
            <person name="Chevrette M.G."/>
            <person name="De Carvalho L.P.S."/>
            <person name="Shen B."/>
        </authorList>
    </citation>
    <scope>NUCLEOTIDE SEQUENCE [LARGE SCALE GENOMIC DNA]</scope>
    <source>
        <strain evidence="2 3">NPDC020568</strain>
    </source>
</reference>
<evidence type="ECO:0000256" key="1">
    <source>
        <dbReference type="SAM" id="MobiDB-lite"/>
    </source>
</evidence>
<feature type="region of interest" description="Disordered" evidence="1">
    <location>
        <begin position="93"/>
        <end position="115"/>
    </location>
</feature>
<evidence type="ECO:0008006" key="4">
    <source>
        <dbReference type="Google" id="ProtNLM"/>
    </source>
</evidence>
<dbReference type="Proteomes" id="UP001611263">
    <property type="component" value="Unassembled WGS sequence"/>
</dbReference>
<gene>
    <name evidence="2" type="ORF">ACH4WX_22645</name>
</gene>
<protein>
    <recommendedName>
        <fullName evidence="4">DUF5709 domain-containing protein</fullName>
    </recommendedName>
</protein>
<feature type="region of interest" description="Disordered" evidence="1">
    <location>
        <begin position="1"/>
        <end position="46"/>
    </location>
</feature>
<feature type="compositionally biased region" description="Basic and acidic residues" evidence="1">
    <location>
        <begin position="1"/>
        <end position="12"/>
    </location>
</feature>
<organism evidence="2 3">
    <name type="scientific">Nocardia carnea</name>
    <dbReference type="NCBI Taxonomy" id="37328"/>
    <lineage>
        <taxon>Bacteria</taxon>
        <taxon>Bacillati</taxon>
        <taxon>Actinomycetota</taxon>
        <taxon>Actinomycetes</taxon>
        <taxon>Mycobacteriales</taxon>
        <taxon>Nocardiaceae</taxon>
        <taxon>Nocardia</taxon>
    </lineage>
</organism>
<dbReference type="EMBL" id="JBIRUQ010000005">
    <property type="protein sequence ID" value="MFI1463527.1"/>
    <property type="molecule type" value="Genomic_DNA"/>
</dbReference>
<proteinExistence type="predicted"/>
<dbReference type="RefSeq" id="WP_231508368.1">
    <property type="nucleotide sequence ID" value="NZ_JBIRUQ010000005.1"/>
</dbReference>
<name>A0ABW7TR61_9NOCA</name>
<feature type="compositionally biased region" description="Basic and acidic residues" evidence="1">
    <location>
        <begin position="93"/>
        <end position="102"/>
    </location>
</feature>
<evidence type="ECO:0000313" key="2">
    <source>
        <dbReference type="EMBL" id="MFI1463527.1"/>
    </source>
</evidence>
<accession>A0ABW7TR61</accession>
<keyword evidence="3" id="KW-1185">Reference proteome</keyword>
<evidence type="ECO:0000313" key="3">
    <source>
        <dbReference type="Proteomes" id="UP001611263"/>
    </source>
</evidence>
<comment type="caution">
    <text evidence="2">The sequence shown here is derived from an EMBL/GenBank/DDBJ whole genome shotgun (WGS) entry which is preliminary data.</text>
</comment>
<dbReference type="GeneID" id="93506615"/>
<sequence length="115" mass="13555">MPDMRDAGREDAGTSSGYRLMDEVLDIGDEDREDLDYDLGDDDQADEVREYERYIADPPKELVIRYHENDDTGRLGIARELDQEWTRRRHREELRAEDRRPAEAAAMEIQDEPRD</sequence>
<feature type="compositionally biased region" description="Acidic residues" evidence="1">
    <location>
        <begin position="23"/>
        <end position="45"/>
    </location>
</feature>